<feature type="compositionally biased region" description="Polar residues" evidence="1">
    <location>
        <begin position="22"/>
        <end position="32"/>
    </location>
</feature>
<dbReference type="InterPro" id="IPR036047">
    <property type="entry name" value="F-box-like_dom_sf"/>
</dbReference>
<dbReference type="Proteomes" id="UP001432027">
    <property type="component" value="Unassembled WGS sequence"/>
</dbReference>
<dbReference type="EMBL" id="BTSX01000006">
    <property type="protein sequence ID" value="GMT05007.1"/>
    <property type="molecule type" value="Genomic_DNA"/>
</dbReference>
<organism evidence="3 4">
    <name type="scientific">Pristionchus entomophagus</name>
    <dbReference type="NCBI Taxonomy" id="358040"/>
    <lineage>
        <taxon>Eukaryota</taxon>
        <taxon>Metazoa</taxon>
        <taxon>Ecdysozoa</taxon>
        <taxon>Nematoda</taxon>
        <taxon>Chromadorea</taxon>
        <taxon>Rhabditida</taxon>
        <taxon>Rhabditina</taxon>
        <taxon>Diplogasteromorpha</taxon>
        <taxon>Diplogasteroidea</taxon>
        <taxon>Neodiplogasteridae</taxon>
        <taxon>Pristionchus</taxon>
    </lineage>
</organism>
<feature type="non-terminal residue" evidence="3">
    <location>
        <position position="1"/>
    </location>
</feature>
<dbReference type="InterPro" id="IPR001810">
    <property type="entry name" value="F-box_dom"/>
</dbReference>
<feature type="region of interest" description="Disordered" evidence="1">
    <location>
        <begin position="1"/>
        <end position="34"/>
    </location>
</feature>
<sequence>FQMPPTPVRKISRPRAAIKKANTPSSSSTSIVTRLERKRRHEEVKDDYFPILALPTELISHTFSFLDLVDRCRARVNKKMNTIEGESKYYVERLVIKISHSLDFIRRIAQNVSVGTLTIFF</sequence>
<dbReference type="Pfam" id="PF00646">
    <property type="entry name" value="F-box"/>
    <property type="match status" value="1"/>
</dbReference>
<evidence type="ECO:0000259" key="2">
    <source>
        <dbReference type="Pfam" id="PF00646"/>
    </source>
</evidence>
<evidence type="ECO:0000313" key="3">
    <source>
        <dbReference type="EMBL" id="GMT05007.1"/>
    </source>
</evidence>
<dbReference type="SUPFAM" id="SSF81383">
    <property type="entry name" value="F-box domain"/>
    <property type="match status" value="1"/>
</dbReference>
<proteinExistence type="predicted"/>
<keyword evidence="4" id="KW-1185">Reference proteome</keyword>
<name>A0AAV5UFB0_9BILA</name>
<accession>A0AAV5UFB0</accession>
<feature type="domain" description="F-box" evidence="2">
    <location>
        <begin position="51"/>
        <end position="75"/>
    </location>
</feature>
<comment type="caution">
    <text evidence="3">The sequence shown here is derived from an EMBL/GenBank/DDBJ whole genome shotgun (WGS) entry which is preliminary data.</text>
</comment>
<evidence type="ECO:0000313" key="4">
    <source>
        <dbReference type="Proteomes" id="UP001432027"/>
    </source>
</evidence>
<reference evidence="3" key="1">
    <citation type="submission" date="2023-10" db="EMBL/GenBank/DDBJ databases">
        <title>Genome assembly of Pristionchus species.</title>
        <authorList>
            <person name="Yoshida K."/>
            <person name="Sommer R.J."/>
        </authorList>
    </citation>
    <scope>NUCLEOTIDE SEQUENCE</scope>
    <source>
        <strain evidence="3">RS0144</strain>
    </source>
</reference>
<dbReference type="AlphaFoldDB" id="A0AAV5UFB0"/>
<evidence type="ECO:0000256" key="1">
    <source>
        <dbReference type="SAM" id="MobiDB-lite"/>
    </source>
</evidence>
<protein>
    <recommendedName>
        <fullName evidence="2">F-box domain-containing protein</fullName>
    </recommendedName>
</protein>
<gene>
    <name evidence="3" type="ORF">PENTCL1PPCAC_27181</name>
</gene>